<name>A0A517NLH0_9BACT</name>
<reference evidence="1 2" key="1">
    <citation type="submission" date="2019-02" db="EMBL/GenBank/DDBJ databases">
        <title>Deep-cultivation of Planctomycetes and their phenomic and genomic characterization uncovers novel biology.</title>
        <authorList>
            <person name="Wiegand S."/>
            <person name="Jogler M."/>
            <person name="Boedeker C."/>
            <person name="Pinto D."/>
            <person name="Vollmers J."/>
            <person name="Rivas-Marin E."/>
            <person name="Kohn T."/>
            <person name="Peeters S.H."/>
            <person name="Heuer A."/>
            <person name="Rast P."/>
            <person name="Oberbeckmann S."/>
            <person name="Bunk B."/>
            <person name="Jeske O."/>
            <person name="Meyerdierks A."/>
            <person name="Storesund J.E."/>
            <person name="Kallscheuer N."/>
            <person name="Luecker S."/>
            <person name="Lage O.M."/>
            <person name="Pohl T."/>
            <person name="Merkel B.J."/>
            <person name="Hornburger P."/>
            <person name="Mueller R.-W."/>
            <person name="Bruemmer F."/>
            <person name="Labrenz M."/>
            <person name="Spormann A.M."/>
            <person name="Op den Camp H."/>
            <person name="Overmann J."/>
            <person name="Amann R."/>
            <person name="Jetten M.S.M."/>
            <person name="Mascher T."/>
            <person name="Medema M.H."/>
            <person name="Devos D.P."/>
            <person name="Kaster A.-K."/>
            <person name="Ovreas L."/>
            <person name="Rohde M."/>
            <person name="Galperin M.Y."/>
            <person name="Jogler C."/>
        </authorList>
    </citation>
    <scope>NUCLEOTIDE SEQUENCE [LARGE SCALE GENOMIC DNA]</scope>
    <source>
        <strain evidence="1 2">K22_7</strain>
    </source>
</reference>
<dbReference type="KEGG" id="rlc:K227x_64170"/>
<gene>
    <name evidence="1" type="ORF">K227x_64170</name>
</gene>
<dbReference type="EMBL" id="CP036525">
    <property type="protein sequence ID" value="QDT07987.1"/>
    <property type="molecule type" value="Genomic_DNA"/>
</dbReference>
<keyword evidence="2" id="KW-1185">Reference proteome</keyword>
<dbReference type="AlphaFoldDB" id="A0A517NLH0"/>
<evidence type="ECO:0000313" key="1">
    <source>
        <dbReference type="EMBL" id="QDT07987.1"/>
    </source>
</evidence>
<dbReference type="RefSeq" id="WP_145176727.1">
    <property type="nucleotide sequence ID" value="NZ_CP036525.1"/>
</dbReference>
<sequence>MGDRASRCCQGCELFAIANVLDSEAEGVSTIGGYRVVGKVLPAAGDYAIEIDVTFDGQVPAVYELAFQLIDATDTPVMTWTHKLKEFAFDYDAQSITYVPTVGYWARDTISDLETGVTYPDGQRLVFDRIVMRAVSGTFERRIEDIGGTEPWHIETGFPIGFDGTDLAELGPLRVGVKMVTGWSGSESDLSVNVTGYKTLVEAIAGDEEEYYCDPQAGKNPTCDSPTVCPVTWPSYATPRWAESSIGITGFTFSSTTPHQRLFQECASSWTRAQQPVWPSEIYGPVPPNHEDMSYVESYHAFNFEPGPSPVFDRVADDTFLYPTGIGYSAGATVMATDDPCLWKVRALLQMQILQGPDYPVTLPYRTDTGKANLVANYDGVGLGTVTVWFEKTVPRWSGAPPTVSFGSADVIDPVSFDRVTSYSVDMVEVSPGVWRMIGDGTKETHSTAGISLTIAAETLTGIPHP</sequence>
<proteinExistence type="predicted"/>
<accession>A0A517NLH0</accession>
<organism evidence="1 2">
    <name type="scientific">Rubripirellula lacrimiformis</name>
    <dbReference type="NCBI Taxonomy" id="1930273"/>
    <lineage>
        <taxon>Bacteria</taxon>
        <taxon>Pseudomonadati</taxon>
        <taxon>Planctomycetota</taxon>
        <taxon>Planctomycetia</taxon>
        <taxon>Pirellulales</taxon>
        <taxon>Pirellulaceae</taxon>
        <taxon>Rubripirellula</taxon>
    </lineage>
</organism>
<protein>
    <submittedName>
        <fullName evidence="1">Uncharacterized protein</fullName>
    </submittedName>
</protein>
<evidence type="ECO:0000313" key="2">
    <source>
        <dbReference type="Proteomes" id="UP000318538"/>
    </source>
</evidence>
<dbReference type="Proteomes" id="UP000318538">
    <property type="component" value="Chromosome"/>
</dbReference>